<keyword evidence="3" id="KW-1185">Reference proteome</keyword>
<accession>A0A427XTK4</accession>
<name>A0A427XTK4_9TREE</name>
<dbReference type="EMBL" id="RSCD01000028">
    <property type="protein sequence ID" value="RSH82153.1"/>
    <property type="molecule type" value="Genomic_DNA"/>
</dbReference>
<feature type="transmembrane region" description="Helical" evidence="1">
    <location>
        <begin position="212"/>
        <end position="232"/>
    </location>
</feature>
<comment type="caution">
    <text evidence="2">The sequence shown here is derived from an EMBL/GenBank/DDBJ whole genome shotgun (WGS) entry which is preliminary data.</text>
</comment>
<protein>
    <submittedName>
        <fullName evidence="2">Uncharacterized protein</fullName>
    </submittedName>
</protein>
<dbReference type="Proteomes" id="UP000279259">
    <property type="component" value="Unassembled WGS sequence"/>
</dbReference>
<organism evidence="2 3">
    <name type="scientific">Saitozyma podzolica</name>
    <dbReference type="NCBI Taxonomy" id="1890683"/>
    <lineage>
        <taxon>Eukaryota</taxon>
        <taxon>Fungi</taxon>
        <taxon>Dikarya</taxon>
        <taxon>Basidiomycota</taxon>
        <taxon>Agaricomycotina</taxon>
        <taxon>Tremellomycetes</taxon>
        <taxon>Tremellales</taxon>
        <taxon>Trimorphomycetaceae</taxon>
        <taxon>Saitozyma</taxon>
    </lineage>
</organism>
<keyword evidence="1" id="KW-0472">Membrane</keyword>
<sequence>MAIKSRPAQVASTAGTASFMIDRAPTRSSSRTVVFALEQNCHWAVAQHKTGGSRSVAPKGCFPSSKELRCEYTRDTTTHNQPPAFSNCQYKMSNIVTQHIPDFARTAQSFPSPGAPQPAHATVSAHPLGSLAVAPSLAPPPASFAYQPGVSFTTAPALHPSPPFVHEKSHSFGFGSTETASGELLIQARPTIARRLGRACPNPRDWSKKKKIIVSVVIFLILGGIIGGAVGATEAKKTHVCTCPSWTDSFGQGHPGSQYICDSNGNNIRHGPLDYCPSSTV</sequence>
<dbReference type="AlphaFoldDB" id="A0A427XTK4"/>
<keyword evidence="1" id="KW-1133">Transmembrane helix</keyword>
<reference evidence="2 3" key="1">
    <citation type="submission" date="2018-11" db="EMBL/GenBank/DDBJ databases">
        <title>Genome sequence of Saitozyma podzolica DSM 27192.</title>
        <authorList>
            <person name="Aliyu H."/>
            <person name="Gorte O."/>
            <person name="Ochsenreither K."/>
        </authorList>
    </citation>
    <scope>NUCLEOTIDE SEQUENCE [LARGE SCALE GENOMIC DNA]</scope>
    <source>
        <strain evidence="2 3">DSM 27192</strain>
    </source>
</reference>
<evidence type="ECO:0000313" key="3">
    <source>
        <dbReference type="Proteomes" id="UP000279259"/>
    </source>
</evidence>
<evidence type="ECO:0000313" key="2">
    <source>
        <dbReference type="EMBL" id="RSH82153.1"/>
    </source>
</evidence>
<evidence type="ECO:0000256" key="1">
    <source>
        <dbReference type="SAM" id="Phobius"/>
    </source>
</evidence>
<proteinExistence type="predicted"/>
<gene>
    <name evidence="2" type="ORF">EHS25_006086</name>
</gene>
<keyword evidence="1" id="KW-0812">Transmembrane</keyword>